<keyword evidence="1" id="KW-0456">Lyase</keyword>
<protein>
    <submittedName>
        <fullName evidence="1">Pectate lyase 7</fullName>
    </submittedName>
</protein>
<evidence type="ECO:0000313" key="1">
    <source>
        <dbReference type="EMBL" id="KAI8019843.1"/>
    </source>
</evidence>
<comment type="caution">
    <text evidence="1">The sequence shown here is derived from an EMBL/GenBank/DDBJ whole genome shotgun (WGS) entry which is preliminary data.</text>
</comment>
<organism evidence="1 2">
    <name type="scientific">Camellia lanceoleosa</name>
    <dbReference type="NCBI Taxonomy" id="1840588"/>
    <lineage>
        <taxon>Eukaryota</taxon>
        <taxon>Viridiplantae</taxon>
        <taxon>Streptophyta</taxon>
        <taxon>Embryophyta</taxon>
        <taxon>Tracheophyta</taxon>
        <taxon>Spermatophyta</taxon>
        <taxon>Magnoliopsida</taxon>
        <taxon>eudicotyledons</taxon>
        <taxon>Gunneridae</taxon>
        <taxon>Pentapetalae</taxon>
        <taxon>asterids</taxon>
        <taxon>Ericales</taxon>
        <taxon>Theaceae</taxon>
        <taxon>Camellia</taxon>
    </lineage>
</organism>
<sequence>MKHPLKGSPNWQKQDRIKFIIRAGTTQRSLANKKKYTRPCKATNPIDKCWRCRPNWHLQRKRLADCAIGFGRVTTGGKAGRIYIVTNPFDDDVLNPRLRILRHAVIQKEPLWIIFQRNMIIKLKQELIMQSHKTIDGCGAKVYIPYGAGITIQFVKNIIIHNIYIHNIIVTNGGMIRDSVDHVGLRTKSDGDGITIFGSTKIWLDHLSMYKCDDGIIDDIEGSTAITISNCHWTDHDNVILLSILKFIDVLIDTIC</sequence>
<name>A0ACC0I4G1_9ERIC</name>
<gene>
    <name evidence="1" type="ORF">LOK49_LG04G03800</name>
</gene>
<evidence type="ECO:0000313" key="2">
    <source>
        <dbReference type="Proteomes" id="UP001060215"/>
    </source>
</evidence>
<keyword evidence="2" id="KW-1185">Reference proteome</keyword>
<dbReference type="Proteomes" id="UP001060215">
    <property type="component" value="Chromosome 2"/>
</dbReference>
<dbReference type="EMBL" id="CM045759">
    <property type="protein sequence ID" value="KAI8019843.1"/>
    <property type="molecule type" value="Genomic_DNA"/>
</dbReference>
<reference evidence="1 2" key="1">
    <citation type="journal article" date="2022" name="Plant J.">
        <title>Chromosome-level genome of Camellia lanceoleosa provides a valuable resource for understanding genome evolution and self-incompatibility.</title>
        <authorList>
            <person name="Gong W."/>
            <person name="Xiao S."/>
            <person name="Wang L."/>
            <person name="Liao Z."/>
            <person name="Chang Y."/>
            <person name="Mo W."/>
            <person name="Hu G."/>
            <person name="Li W."/>
            <person name="Zhao G."/>
            <person name="Zhu H."/>
            <person name="Hu X."/>
            <person name="Ji K."/>
            <person name="Xiang X."/>
            <person name="Song Q."/>
            <person name="Yuan D."/>
            <person name="Jin S."/>
            <person name="Zhang L."/>
        </authorList>
    </citation>
    <scope>NUCLEOTIDE SEQUENCE [LARGE SCALE GENOMIC DNA]</scope>
    <source>
        <strain evidence="1">SQ_2022a</strain>
    </source>
</reference>
<accession>A0ACC0I4G1</accession>
<proteinExistence type="predicted"/>